<dbReference type="InterPro" id="IPR021284">
    <property type="entry name" value="DUF2750"/>
</dbReference>
<evidence type="ECO:0000313" key="1">
    <source>
        <dbReference type="EMBL" id="MBN7771004.1"/>
    </source>
</evidence>
<dbReference type="Pfam" id="PF11042">
    <property type="entry name" value="DUF2750"/>
    <property type="match status" value="1"/>
</dbReference>
<evidence type="ECO:0000313" key="2">
    <source>
        <dbReference type="Proteomes" id="UP000664344"/>
    </source>
</evidence>
<dbReference type="EMBL" id="JAFKDB010000019">
    <property type="protein sequence ID" value="MBN7771004.1"/>
    <property type="molecule type" value="Genomic_DNA"/>
</dbReference>
<gene>
    <name evidence="1" type="ORF">JYP53_13945</name>
</gene>
<proteinExistence type="predicted"/>
<comment type="caution">
    <text evidence="1">The sequence shown here is derived from an EMBL/GenBank/DDBJ whole genome shotgun (WGS) entry which is preliminary data.</text>
</comment>
<protein>
    <submittedName>
        <fullName evidence="1">DUF2750 domain-containing protein</fullName>
    </submittedName>
</protein>
<dbReference type="Proteomes" id="UP000664344">
    <property type="component" value="Unassembled WGS sequence"/>
</dbReference>
<sequence length="128" mass="14454">MSDIPLAELRQMDGEERYDYFLDTVATDREFWILVNDDNCFLKIVSEADGVSYLPVWPHEALAVDYASDDAGLTPRAVALPDFFKKWVPGLARDDLDVGVFPGEEGALWITPPEELMRDLQDVMSGAW</sequence>
<accession>A0ABS3BGP8</accession>
<keyword evidence="2" id="KW-1185">Reference proteome</keyword>
<name>A0ABS3BGP8_9GAMM</name>
<reference evidence="1 2" key="1">
    <citation type="submission" date="2021-02" db="EMBL/GenBank/DDBJ databases">
        <title>PHA producing bacteria isolated from coastal sediment in Guangdong, Shenzhen.</title>
        <authorList>
            <person name="Zheng W."/>
            <person name="Yu S."/>
            <person name="Huang Y."/>
        </authorList>
    </citation>
    <scope>NUCLEOTIDE SEQUENCE [LARGE SCALE GENOMIC DNA]</scope>
    <source>
        <strain evidence="1 2">TN21-5</strain>
    </source>
</reference>
<dbReference type="RefSeq" id="WP_029652652.1">
    <property type="nucleotide sequence ID" value="NZ_JAFKDB010000019.1"/>
</dbReference>
<organism evidence="1 2">
    <name type="scientific">Marinobacter daepoensis</name>
    <dbReference type="NCBI Taxonomy" id="262077"/>
    <lineage>
        <taxon>Bacteria</taxon>
        <taxon>Pseudomonadati</taxon>
        <taxon>Pseudomonadota</taxon>
        <taxon>Gammaproteobacteria</taxon>
        <taxon>Pseudomonadales</taxon>
        <taxon>Marinobacteraceae</taxon>
        <taxon>Marinobacter</taxon>
    </lineage>
</organism>